<feature type="signal peptide" evidence="1">
    <location>
        <begin position="1"/>
        <end position="25"/>
    </location>
</feature>
<organism evidence="2 3">
    <name type="scientific">Papaver somniferum</name>
    <name type="common">Opium poppy</name>
    <dbReference type="NCBI Taxonomy" id="3469"/>
    <lineage>
        <taxon>Eukaryota</taxon>
        <taxon>Viridiplantae</taxon>
        <taxon>Streptophyta</taxon>
        <taxon>Embryophyta</taxon>
        <taxon>Tracheophyta</taxon>
        <taxon>Spermatophyta</taxon>
        <taxon>Magnoliopsida</taxon>
        <taxon>Ranunculales</taxon>
        <taxon>Papaveraceae</taxon>
        <taxon>Papaveroideae</taxon>
        <taxon>Papaver</taxon>
    </lineage>
</organism>
<evidence type="ECO:0000313" key="2">
    <source>
        <dbReference type="EMBL" id="RZC68965.1"/>
    </source>
</evidence>
<evidence type="ECO:0000256" key="1">
    <source>
        <dbReference type="SAM" id="SignalP"/>
    </source>
</evidence>
<dbReference type="Gramene" id="RZC68965">
    <property type="protein sequence ID" value="RZC68965"/>
    <property type="gene ID" value="C5167_032058"/>
</dbReference>
<name>A0A4Y7KAG9_PAPSO</name>
<accession>A0A4Y7KAG9</accession>
<protein>
    <recommendedName>
        <fullName evidence="4">DUF223 domain-containing protein</fullName>
    </recommendedName>
</protein>
<sequence length="189" mass="21621">MRRCILYKGHLIFQVVIMASTVVHSSVQGVQAPGILTLKEFQLKNGIGPWMVVRVRIDDLMHAIVQKKYIWKFEPLLEKGMLLGLTNLTFATEKKMFRPAQNDYRPYFNWNTDVTPLEFTTTAIPRHKFFFTGFEAVAVANNNTYLNDKKVSAIFLNLTCNRNVDTAAAGQVGSLNENMVTLRKERILH</sequence>
<proteinExistence type="predicted"/>
<gene>
    <name evidence="2" type="ORF">C5167_032058</name>
</gene>
<feature type="chain" id="PRO_5021266866" description="DUF223 domain-containing protein" evidence="1">
    <location>
        <begin position="26"/>
        <end position="189"/>
    </location>
</feature>
<dbReference type="Proteomes" id="UP000316621">
    <property type="component" value="Chromosome 7"/>
</dbReference>
<evidence type="ECO:0000313" key="3">
    <source>
        <dbReference type="Proteomes" id="UP000316621"/>
    </source>
</evidence>
<keyword evidence="1" id="KW-0732">Signal</keyword>
<keyword evidence="3" id="KW-1185">Reference proteome</keyword>
<reference evidence="2 3" key="1">
    <citation type="journal article" date="2018" name="Science">
        <title>The opium poppy genome and morphinan production.</title>
        <authorList>
            <person name="Guo L."/>
            <person name="Winzer T."/>
            <person name="Yang X."/>
            <person name="Li Y."/>
            <person name="Ning Z."/>
            <person name="He Z."/>
            <person name="Teodor R."/>
            <person name="Lu Y."/>
            <person name="Bowser T.A."/>
            <person name="Graham I.A."/>
            <person name="Ye K."/>
        </authorList>
    </citation>
    <scope>NUCLEOTIDE SEQUENCE [LARGE SCALE GENOMIC DNA]</scope>
    <source>
        <strain evidence="3">cv. HN1</strain>
        <tissue evidence="2">Leaves</tissue>
    </source>
</reference>
<dbReference type="AlphaFoldDB" id="A0A4Y7KAG9"/>
<dbReference type="EMBL" id="CM010721">
    <property type="protein sequence ID" value="RZC68965.1"/>
    <property type="molecule type" value="Genomic_DNA"/>
</dbReference>
<evidence type="ECO:0008006" key="4">
    <source>
        <dbReference type="Google" id="ProtNLM"/>
    </source>
</evidence>